<organism evidence="2 3">
    <name type="scientific">Brevundimonas balnearis</name>
    <dbReference type="NCBI Taxonomy" id="1572858"/>
    <lineage>
        <taxon>Bacteria</taxon>
        <taxon>Pseudomonadati</taxon>
        <taxon>Pseudomonadota</taxon>
        <taxon>Alphaproteobacteria</taxon>
        <taxon>Caulobacterales</taxon>
        <taxon>Caulobacteraceae</taxon>
        <taxon>Brevundimonas</taxon>
    </lineage>
</organism>
<dbReference type="RefSeq" id="WP_376836702.1">
    <property type="nucleotide sequence ID" value="NZ_JBHLSW010000007.1"/>
</dbReference>
<dbReference type="EMBL" id="JBHLSW010000007">
    <property type="protein sequence ID" value="MFC0634668.1"/>
    <property type="molecule type" value="Genomic_DNA"/>
</dbReference>
<reference evidence="2 3" key="1">
    <citation type="submission" date="2024-09" db="EMBL/GenBank/DDBJ databases">
        <authorList>
            <person name="Sun Q."/>
            <person name="Mori K."/>
        </authorList>
    </citation>
    <scope>NUCLEOTIDE SEQUENCE [LARGE SCALE GENOMIC DNA]</scope>
    <source>
        <strain evidence="2 3">NCAIM B.02621</strain>
    </source>
</reference>
<keyword evidence="3" id="KW-1185">Reference proteome</keyword>
<keyword evidence="1" id="KW-0472">Membrane</keyword>
<evidence type="ECO:0000256" key="1">
    <source>
        <dbReference type="SAM" id="Phobius"/>
    </source>
</evidence>
<feature type="transmembrane region" description="Helical" evidence="1">
    <location>
        <begin position="20"/>
        <end position="41"/>
    </location>
</feature>
<sequence>MTTNDPDNHRFDFEGPGWRLSASGFGLAVVVVLALMAMVYFTGAG</sequence>
<evidence type="ECO:0000313" key="3">
    <source>
        <dbReference type="Proteomes" id="UP001589906"/>
    </source>
</evidence>
<proteinExistence type="predicted"/>
<name>A0ABV6R7R2_9CAUL</name>
<keyword evidence="1" id="KW-0812">Transmembrane</keyword>
<evidence type="ECO:0000313" key="2">
    <source>
        <dbReference type="EMBL" id="MFC0634668.1"/>
    </source>
</evidence>
<keyword evidence="1" id="KW-1133">Transmembrane helix</keyword>
<protein>
    <submittedName>
        <fullName evidence="2">Uncharacterized protein</fullName>
    </submittedName>
</protein>
<comment type="caution">
    <text evidence="2">The sequence shown here is derived from an EMBL/GenBank/DDBJ whole genome shotgun (WGS) entry which is preliminary data.</text>
</comment>
<accession>A0ABV6R7R2</accession>
<gene>
    <name evidence="2" type="ORF">ACFFGE_12370</name>
</gene>
<dbReference type="Proteomes" id="UP001589906">
    <property type="component" value="Unassembled WGS sequence"/>
</dbReference>